<gene>
    <name evidence="1" type="primary">Cnig_chr_X.g25169</name>
    <name evidence="1" type="ORF">B9Z55_025169</name>
</gene>
<accession>A0A2G5SX80</accession>
<keyword evidence="2" id="KW-1185">Reference proteome</keyword>
<evidence type="ECO:0000313" key="2">
    <source>
        <dbReference type="Proteomes" id="UP000230233"/>
    </source>
</evidence>
<organism evidence="1 2">
    <name type="scientific">Caenorhabditis nigoni</name>
    <dbReference type="NCBI Taxonomy" id="1611254"/>
    <lineage>
        <taxon>Eukaryota</taxon>
        <taxon>Metazoa</taxon>
        <taxon>Ecdysozoa</taxon>
        <taxon>Nematoda</taxon>
        <taxon>Chromadorea</taxon>
        <taxon>Rhabditida</taxon>
        <taxon>Rhabditina</taxon>
        <taxon>Rhabditomorpha</taxon>
        <taxon>Rhabditoidea</taxon>
        <taxon>Rhabditidae</taxon>
        <taxon>Peloderinae</taxon>
        <taxon>Caenorhabditis</taxon>
    </lineage>
</organism>
<dbReference type="Proteomes" id="UP000230233">
    <property type="component" value="Chromosome X"/>
</dbReference>
<evidence type="ECO:0000313" key="1">
    <source>
        <dbReference type="EMBL" id="PIC19725.1"/>
    </source>
</evidence>
<comment type="caution">
    <text evidence="1">The sequence shown here is derived from an EMBL/GenBank/DDBJ whole genome shotgun (WGS) entry which is preliminary data.</text>
</comment>
<protein>
    <submittedName>
        <fullName evidence="1">Uncharacterized protein</fullName>
    </submittedName>
</protein>
<dbReference type="AlphaFoldDB" id="A0A2G5SX80"/>
<dbReference type="OrthoDB" id="10454894at2759"/>
<dbReference type="EMBL" id="PDUG01000006">
    <property type="protein sequence ID" value="PIC19725.1"/>
    <property type="molecule type" value="Genomic_DNA"/>
</dbReference>
<name>A0A2G5SX80_9PELO</name>
<sequence length="125" mass="14666">MRLQFLERWMYKTKLLVKQIRLVRKNSKKVLMELPFLIEDMTTIRELYKYIKDFTGGLNEGENILSGDYYSENCVENLIRNGTMKLGSVFTEDVLVVNKDEESILHTIGSVCLFGFFGFIFTKNF</sequence>
<reference evidence="2" key="1">
    <citation type="submission" date="2017-10" db="EMBL/GenBank/DDBJ databases">
        <title>Rapid genome shrinkage in a self-fertile nematode reveals novel sperm competition proteins.</title>
        <authorList>
            <person name="Yin D."/>
            <person name="Schwarz E.M."/>
            <person name="Thomas C.G."/>
            <person name="Felde R.L."/>
            <person name="Korf I.F."/>
            <person name="Cutter A.D."/>
            <person name="Schartner C.M."/>
            <person name="Ralston E.J."/>
            <person name="Meyer B.J."/>
            <person name="Haag E.S."/>
        </authorList>
    </citation>
    <scope>NUCLEOTIDE SEQUENCE [LARGE SCALE GENOMIC DNA]</scope>
    <source>
        <strain evidence="2">JU1422</strain>
    </source>
</reference>
<proteinExistence type="predicted"/>